<dbReference type="Proteomes" id="UP001159363">
    <property type="component" value="Chromosome 3"/>
</dbReference>
<organism evidence="2 3">
    <name type="scientific">Dryococelus australis</name>
    <dbReference type="NCBI Taxonomy" id="614101"/>
    <lineage>
        <taxon>Eukaryota</taxon>
        <taxon>Metazoa</taxon>
        <taxon>Ecdysozoa</taxon>
        <taxon>Arthropoda</taxon>
        <taxon>Hexapoda</taxon>
        <taxon>Insecta</taxon>
        <taxon>Pterygota</taxon>
        <taxon>Neoptera</taxon>
        <taxon>Polyneoptera</taxon>
        <taxon>Phasmatodea</taxon>
        <taxon>Verophasmatodea</taxon>
        <taxon>Anareolatae</taxon>
        <taxon>Phasmatidae</taxon>
        <taxon>Eurycanthinae</taxon>
        <taxon>Dryococelus</taxon>
    </lineage>
</organism>
<dbReference type="EMBL" id="JARBHB010000003">
    <property type="protein sequence ID" value="KAJ8889664.1"/>
    <property type="molecule type" value="Genomic_DNA"/>
</dbReference>
<name>A0ABQ9HZ51_9NEOP</name>
<proteinExistence type="predicted"/>
<evidence type="ECO:0000313" key="2">
    <source>
        <dbReference type="EMBL" id="KAJ8889664.1"/>
    </source>
</evidence>
<sequence>MRNIVSVGVFCKGKQSLFRASFDLATVEPSDYINAAISALFRCSFSRKIFAFKFTTRRHEKQIHSITTVMKESEVSAQLRRVVPGGDVQSLAPSAEVSCPQTAVHGKLKQHECSGEKSPSTKKLRMSSLSPMRSHGEKSPIMFDVIKPPSAEENTTDSPRFNCTVPSGASRMILFQVSCLMSVAEAPEITKPDIVKFAITSCTYNANCVGLTRLLSSYVASPRQVPHLLAQRLNAVVRLERHPCILIDLVGGSGSTAPILADQHARPADVRCGARQTHPNHSEGKPSQTATILSISYGTVGFDFRRQTKTKGKKPADAIRKMDYDDFLLFETATPQLSSHLGKCFAPSYCIPTPLRSYVSAVLFFYDQARNMPRSVDDLTAEIDHHRTHATFREGYVTCNCRLPVGQIEYEVAGDPRENPLTKDIVRHDSHFLKSGDPAGD</sequence>
<evidence type="ECO:0000256" key="1">
    <source>
        <dbReference type="SAM" id="MobiDB-lite"/>
    </source>
</evidence>
<gene>
    <name evidence="2" type="ORF">PR048_009165</name>
</gene>
<accession>A0ABQ9HZ51</accession>
<keyword evidence="3" id="KW-1185">Reference proteome</keyword>
<feature type="region of interest" description="Disordered" evidence="1">
    <location>
        <begin position="108"/>
        <end position="136"/>
    </location>
</feature>
<protein>
    <submittedName>
        <fullName evidence="2">Uncharacterized protein</fullName>
    </submittedName>
</protein>
<reference evidence="2 3" key="1">
    <citation type="submission" date="2023-02" db="EMBL/GenBank/DDBJ databases">
        <title>LHISI_Scaffold_Assembly.</title>
        <authorList>
            <person name="Stuart O.P."/>
            <person name="Cleave R."/>
            <person name="Magrath M.J.L."/>
            <person name="Mikheyev A.S."/>
        </authorList>
    </citation>
    <scope>NUCLEOTIDE SEQUENCE [LARGE SCALE GENOMIC DNA]</scope>
    <source>
        <strain evidence="2">Daus_M_001</strain>
        <tissue evidence="2">Leg muscle</tissue>
    </source>
</reference>
<comment type="caution">
    <text evidence="2">The sequence shown here is derived from an EMBL/GenBank/DDBJ whole genome shotgun (WGS) entry which is preliminary data.</text>
</comment>
<evidence type="ECO:0000313" key="3">
    <source>
        <dbReference type="Proteomes" id="UP001159363"/>
    </source>
</evidence>